<keyword evidence="2" id="KW-1185">Reference proteome</keyword>
<dbReference type="Proteomes" id="UP000187209">
    <property type="component" value="Unassembled WGS sequence"/>
</dbReference>
<evidence type="ECO:0000313" key="2">
    <source>
        <dbReference type="Proteomes" id="UP000187209"/>
    </source>
</evidence>
<protein>
    <submittedName>
        <fullName evidence="1">Uncharacterized protein</fullName>
    </submittedName>
</protein>
<accession>A0A1R2CC57</accession>
<organism evidence="1 2">
    <name type="scientific">Stentor coeruleus</name>
    <dbReference type="NCBI Taxonomy" id="5963"/>
    <lineage>
        <taxon>Eukaryota</taxon>
        <taxon>Sar</taxon>
        <taxon>Alveolata</taxon>
        <taxon>Ciliophora</taxon>
        <taxon>Postciliodesmatophora</taxon>
        <taxon>Heterotrichea</taxon>
        <taxon>Heterotrichida</taxon>
        <taxon>Stentoridae</taxon>
        <taxon>Stentor</taxon>
    </lineage>
</organism>
<proteinExistence type="predicted"/>
<dbReference type="AlphaFoldDB" id="A0A1R2CC57"/>
<sequence length="188" mass="22285">MQRQNDNVFISSEPNRESLSPISVIKYKETPNPKPIRQSAELPKVHNNKKFSQLMTREITLTIETPLQTTLPPIQRSTEIVHASFELNKKAYFDKHYKENKSFKAEKHSNVMYGFAHKYKFNKKFIQPVLQQKKQEKTIRVIQNKRVDKRENGNVRKTDYESGKKRFSFCQEEFDESRIDGWESDPTM</sequence>
<comment type="caution">
    <text evidence="1">The sequence shown here is derived from an EMBL/GenBank/DDBJ whole genome shotgun (WGS) entry which is preliminary data.</text>
</comment>
<name>A0A1R2CC57_9CILI</name>
<dbReference type="EMBL" id="MPUH01000201">
    <property type="protein sequence ID" value="OMJ86576.1"/>
    <property type="molecule type" value="Genomic_DNA"/>
</dbReference>
<gene>
    <name evidence="1" type="ORF">SteCoe_11861</name>
</gene>
<reference evidence="1 2" key="1">
    <citation type="submission" date="2016-11" db="EMBL/GenBank/DDBJ databases">
        <title>The macronuclear genome of Stentor coeruleus: a giant cell with tiny introns.</title>
        <authorList>
            <person name="Slabodnick M."/>
            <person name="Ruby J.G."/>
            <person name="Reiff S.B."/>
            <person name="Swart E.C."/>
            <person name="Gosai S."/>
            <person name="Prabakaran S."/>
            <person name="Witkowska E."/>
            <person name="Larue G.E."/>
            <person name="Fisher S."/>
            <person name="Freeman R.M."/>
            <person name="Gunawardena J."/>
            <person name="Chu W."/>
            <person name="Stover N.A."/>
            <person name="Gregory B.D."/>
            <person name="Nowacki M."/>
            <person name="Derisi J."/>
            <person name="Roy S.W."/>
            <person name="Marshall W.F."/>
            <person name="Sood P."/>
        </authorList>
    </citation>
    <scope>NUCLEOTIDE SEQUENCE [LARGE SCALE GENOMIC DNA]</scope>
    <source>
        <strain evidence="1">WM001</strain>
    </source>
</reference>
<evidence type="ECO:0000313" key="1">
    <source>
        <dbReference type="EMBL" id="OMJ86576.1"/>
    </source>
</evidence>